<keyword evidence="3" id="KW-0408">Iron</keyword>
<dbReference type="SUPFAM" id="SSF48264">
    <property type="entry name" value="Cytochrome P450"/>
    <property type="match status" value="1"/>
</dbReference>
<keyword evidence="3" id="KW-0503">Monooxygenase</keyword>
<comment type="similarity">
    <text evidence="2 3">Belongs to the cytochrome P450 family.</text>
</comment>
<dbReference type="GO" id="GO:0005506">
    <property type="term" value="F:iron ion binding"/>
    <property type="evidence" value="ECO:0007669"/>
    <property type="project" value="InterPro"/>
</dbReference>
<dbReference type="PANTHER" id="PTHR46696:SF1">
    <property type="entry name" value="CYTOCHROME P450 YJIB-RELATED"/>
    <property type="match status" value="1"/>
</dbReference>
<gene>
    <name evidence="4" type="ORF">ALQ77_05328</name>
</gene>
<evidence type="ECO:0008006" key="6">
    <source>
        <dbReference type="Google" id="ProtNLM"/>
    </source>
</evidence>
<reference evidence="4 5" key="1">
    <citation type="submission" date="2018-08" db="EMBL/GenBank/DDBJ databases">
        <title>Recombination of ecologically and evolutionarily significant loci maintains genetic cohesion in the Pseudomonas syringae species complex.</title>
        <authorList>
            <person name="Dillon M."/>
            <person name="Thakur S."/>
            <person name="Almeida R.N.D."/>
            <person name="Weir B.S."/>
            <person name="Guttman D.S."/>
        </authorList>
    </citation>
    <scope>NUCLEOTIDE SEQUENCE [LARGE SCALE GENOMIC DNA]</scope>
    <source>
        <strain evidence="4 5">NCPPB2445</strain>
    </source>
</reference>
<evidence type="ECO:0000313" key="4">
    <source>
        <dbReference type="EMBL" id="RMM47239.1"/>
    </source>
</evidence>
<dbReference type="InterPro" id="IPR002397">
    <property type="entry name" value="Cyt_P450_B"/>
</dbReference>
<keyword evidence="3" id="KW-0349">Heme</keyword>
<organism evidence="4 5">
    <name type="scientific">Pseudomonas corrugata</name>
    <dbReference type="NCBI Taxonomy" id="47879"/>
    <lineage>
        <taxon>Bacteria</taxon>
        <taxon>Pseudomonadati</taxon>
        <taxon>Pseudomonadota</taxon>
        <taxon>Gammaproteobacteria</taxon>
        <taxon>Pseudomonadales</taxon>
        <taxon>Pseudomonadaceae</taxon>
        <taxon>Pseudomonas</taxon>
    </lineage>
</organism>
<dbReference type="GO" id="GO:0016705">
    <property type="term" value="F:oxidoreductase activity, acting on paired donors, with incorporation or reduction of molecular oxygen"/>
    <property type="evidence" value="ECO:0007669"/>
    <property type="project" value="InterPro"/>
</dbReference>
<dbReference type="EMBL" id="RBOJ01000088">
    <property type="protein sequence ID" value="RMM47239.1"/>
    <property type="molecule type" value="Genomic_DNA"/>
</dbReference>
<dbReference type="GO" id="GO:0004497">
    <property type="term" value="F:monooxygenase activity"/>
    <property type="evidence" value="ECO:0007669"/>
    <property type="project" value="UniProtKB-KW"/>
</dbReference>
<dbReference type="InterPro" id="IPR036396">
    <property type="entry name" value="Cyt_P450_sf"/>
</dbReference>
<evidence type="ECO:0000313" key="5">
    <source>
        <dbReference type="Proteomes" id="UP000270661"/>
    </source>
</evidence>
<keyword evidence="5" id="KW-1185">Reference proteome</keyword>
<comment type="caution">
    <text evidence="4">The sequence shown here is derived from an EMBL/GenBank/DDBJ whole genome shotgun (WGS) entry which is preliminary data.</text>
</comment>
<accession>A0A3M3EER9</accession>
<dbReference type="CDD" id="cd11036">
    <property type="entry name" value="AknT-like"/>
    <property type="match status" value="1"/>
</dbReference>
<evidence type="ECO:0000256" key="3">
    <source>
        <dbReference type="RuleBase" id="RU000461"/>
    </source>
</evidence>
<dbReference type="Proteomes" id="UP000270661">
    <property type="component" value="Unassembled WGS sequence"/>
</dbReference>
<dbReference type="Pfam" id="PF00067">
    <property type="entry name" value="p450"/>
    <property type="match status" value="1"/>
</dbReference>
<dbReference type="PANTHER" id="PTHR46696">
    <property type="entry name" value="P450, PUTATIVE (EUROFUNG)-RELATED"/>
    <property type="match status" value="1"/>
</dbReference>
<protein>
    <recommendedName>
        <fullName evidence="6">Cytochrome P450</fullName>
    </recommendedName>
</protein>
<dbReference type="STRING" id="47879.AXG94_04515"/>
<proteinExistence type="inferred from homology"/>
<name>A0A3M3EER9_9PSED</name>
<keyword evidence="3" id="KW-0560">Oxidoreductase</keyword>
<dbReference type="Gene3D" id="1.10.630.10">
    <property type="entry name" value="Cytochrome P450"/>
    <property type="match status" value="1"/>
</dbReference>
<dbReference type="PROSITE" id="PS00086">
    <property type="entry name" value="CYTOCHROME_P450"/>
    <property type="match status" value="1"/>
</dbReference>
<dbReference type="PRINTS" id="PR00359">
    <property type="entry name" value="BP450"/>
</dbReference>
<sequence length="463" mass="50593">MSFARWALAVEALTSAMLANSVLVRAWPSINEQSIRVRAGSAMAAATWDTPISECSAFIFRSRTNQAMYQLEIVATLSPSRTRQRFMDPITAATHPDPYPYYASLRALGGLTFDAHLTLWIASSAEAVCAVLRHPDCHVRPAHEPVPKAIADGPAGRVFGRLMRMNEGERQHCPRSVIAPALQDIDPQQVETLVRAPVITEAAEGLHHGQFVGPTSVIATLLGFSPTQSRLVSALTGDFVACLSPLSQATQLQVAHRATERLEALFRERIEAPHTPLLASICRGLATDPDSLIANLIGLLSQTFEATAGLIGNTLLALIRDPALRRAVMADPKRISLLLAEVQRFDPGVQNTRRFVAAPCEILGTTLNPGEVILVLLASANHDPRLNSQPDDFLLDRPNRRSFSFGTGRHECPGQTLALSIAHATLQAMLEREPRWDRLTWSYRPSINGRIPMFSDRPGTQAP</sequence>
<dbReference type="GO" id="GO:0020037">
    <property type="term" value="F:heme binding"/>
    <property type="evidence" value="ECO:0007669"/>
    <property type="project" value="InterPro"/>
</dbReference>
<dbReference type="AlphaFoldDB" id="A0A3M3EER9"/>
<evidence type="ECO:0000256" key="2">
    <source>
        <dbReference type="ARBA" id="ARBA00010617"/>
    </source>
</evidence>
<dbReference type="InterPro" id="IPR001128">
    <property type="entry name" value="Cyt_P450"/>
</dbReference>
<keyword evidence="3" id="KW-0479">Metal-binding</keyword>
<dbReference type="InterPro" id="IPR017972">
    <property type="entry name" value="Cyt_P450_CS"/>
</dbReference>
<comment type="cofactor">
    <cofactor evidence="1">
        <name>heme</name>
        <dbReference type="ChEBI" id="CHEBI:30413"/>
    </cofactor>
</comment>
<evidence type="ECO:0000256" key="1">
    <source>
        <dbReference type="ARBA" id="ARBA00001971"/>
    </source>
</evidence>